<feature type="domain" description="DUF4031" evidence="1">
    <location>
        <begin position="3"/>
        <end position="81"/>
    </location>
</feature>
<name>A0A5B8CFP5_SPHSA</name>
<dbReference type="KEGG" id="sufl:FIL70_07480"/>
<reference evidence="2 3" key="1">
    <citation type="submission" date="2019-06" db="EMBL/GenBank/DDBJ databases">
        <title>Genome organization and adaptive potential of archetypical organophosphate degarding Sphingobium fuliginis ATCC 27551.</title>
        <authorList>
            <person name="Sarwar A."/>
            <person name="Parthasarathy S."/>
            <person name="Singh C."/>
            <person name="Siddavattam D."/>
        </authorList>
    </citation>
    <scope>NUCLEOTIDE SEQUENCE [LARGE SCALE GENOMIC DNA]</scope>
    <source>
        <strain evidence="2 3">ATCC 27551</strain>
    </source>
</reference>
<dbReference type="Proteomes" id="UP000311469">
    <property type="component" value="Chromosome cSF1"/>
</dbReference>
<dbReference type="Pfam" id="PF13223">
    <property type="entry name" value="DUF4031"/>
    <property type="match status" value="1"/>
</dbReference>
<sequence>MTVYVDDVRHRFGNMVMCHLWADTLDELLAMVDRIGVQRKWIQGHPTLSFGKHRNASWVHFDIALSKKALAIAAGAVLTDRFGPVEHTSRLAIASGDPERAERGRIMLENVAKCREARASAA</sequence>
<protein>
    <submittedName>
        <fullName evidence="2">DUF4031 domain-containing protein</fullName>
    </submittedName>
</protein>
<evidence type="ECO:0000259" key="1">
    <source>
        <dbReference type="Pfam" id="PF13223"/>
    </source>
</evidence>
<proteinExistence type="predicted"/>
<gene>
    <name evidence="2" type="ORF">FIL70_07480</name>
</gene>
<evidence type="ECO:0000313" key="3">
    <source>
        <dbReference type="Proteomes" id="UP000311469"/>
    </source>
</evidence>
<organism evidence="2 3">
    <name type="scientific">Sphingobium fuliginis ATCC 27551</name>
    <dbReference type="NCBI Taxonomy" id="1208342"/>
    <lineage>
        <taxon>Bacteria</taxon>
        <taxon>Pseudomonadati</taxon>
        <taxon>Pseudomonadota</taxon>
        <taxon>Alphaproteobacteria</taxon>
        <taxon>Sphingomonadales</taxon>
        <taxon>Sphingomonadaceae</taxon>
        <taxon>Sphingobium</taxon>
    </lineage>
</organism>
<dbReference type="RefSeq" id="WP_140041927.1">
    <property type="nucleotide sequence ID" value="NZ_CP041016.1"/>
</dbReference>
<dbReference type="AlphaFoldDB" id="A0A5B8CFP5"/>
<dbReference type="EMBL" id="CP041016">
    <property type="protein sequence ID" value="QDC37086.1"/>
    <property type="molecule type" value="Genomic_DNA"/>
</dbReference>
<dbReference type="InterPro" id="IPR025109">
    <property type="entry name" value="DUF4031"/>
</dbReference>
<evidence type="ECO:0000313" key="2">
    <source>
        <dbReference type="EMBL" id="QDC37086.1"/>
    </source>
</evidence>
<accession>A0A5B8CFP5</accession>